<dbReference type="PANTHER" id="PTHR46383:SF3">
    <property type="entry name" value="ASPARTATE AMINOTRANSFERASE-RELATED"/>
    <property type="match status" value="1"/>
</dbReference>
<dbReference type="FunFam" id="3.40.640.10:FF:000033">
    <property type="entry name" value="Aspartate aminotransferase"/>
    <property type="match status" value="1"/>
</dbReference>
<dbReference type="Pfam" id="PF00155">
    <property type="entry name" value="Aminotran_1_2"/>
    <property type="match status" value="1"/>
</dbReference>
<dbReference type="CDD" id="cd00609">
    <property type="entry name" value="AAT_like"/>
    <property type="match status" value="1"/>
</dbReference>
<evidence type="ECO:0000256" key="6">
    <source>
        <dbReference type="RuleBase" id="RU000481"/>
    </source>
</evidence>
<keyword evidence="3 6" id="KW-0032">Aminotransferase</keyword>
<proteinExistence type="inferred from homology"/>
<dbReference type="InterPro" id="IPR004839">
    <property type="entry name" value="Aminotransferase_I/II_large"/>
</dbReference>
<comment type="cofactor">
    <cofactor evidence="1 6">
        <name>pyridoxal 5'-phosphate</name>
        <dbReference type="ChEBI" id="CHEBI:597326"/>
    </cofactor>
</comment>
<dbReference type="RefSeq" id="WP_106588954.1">
    <property type="nucleotide sequence ID" value="NZ_PYAV01000008.1"/>
</dbReference>
<organism evidence="8 9">
    <name type="scientific">Salsuginibacillus halophilus</name>
    <dbReference type="NCBI Taxonomy" id="517424"/>
    <lineage>
        <taxon>Bacteria</taxon>
        <taxon>Bacillati</taxon>
        <taxon>Bacillota</taxon>
        <taxon>Bacilli</taxon>
        <taxon>Bacillales</taxon>
        <taxon>Bacillaceae</taxon>
        <taxon>Salsuginibacillus</taxon>
    </lineage>
</organism>
<reference evidence="8 9" key="1">
    <citation type="submission" date="2018-03" db="EMBL/GenBank/DDBJ databases">
        <title>Genomic Encyclopedia of Type Strains, Phase III (KMG-III): the genomes of soil and plant-associated and newly described type strains.</title>
        <authorList>
            <person name="Whitman W."/>
        </authorList>
    </citation>
    <scope>NUCLEOTIDE SEQUENCE [LARGE SCALE GENOMIC DNA]</scope>
    <source>
        <strain evidence="8 9">CGMCC 1.07653</strain>
    </source>
</reference>
<dbReference type="GO" id="GO:0008483">
    <property type="term" value="F:transaminase activity"/>
    <property type="evidence" value="ECO:0007669"/>
    <property type="project" value="UniProtKB-KW"/>
</dbReference>
<dbReference type="OrthoDB" id="9802328at2"/>
<dbReference type="SUPFAM" id="SSF53383">
    <property type="entry name" value="PLP-dependent transferases"/>
    <property type="match status" value="1"/>
</dbReference>
<comment type="similarity">
    <text evidence="2 6">Belongs to the class-I pyridoxal-phosphate-dependent aminotransferase family.</text>
</comment>
<dbReference type="Gene3D" id="3.90.1150.10">
    <property type="entry name" value="Aspartate Aminotransferase, domain 1"/>
    <property type="match status" value="1"/>
</dbReference>
<accession>A0A2P8HE86</accession>
<dbReference type="Proteomes" id="UP000242310">
    <property type="component" value="Unassembled WGS sequence"/>
</dbReference>
<dbReference type="Gene3D" id="3.40.640.10">
    <property type="entry name" value="Type I PLP-dependent aspartate aminotransferase-like (Major domain)"/>
    <property type="match status" value="1"/>
</dbReference>
<evidence type="ECO:0000259" key="7">
    <source>
        <dbReference type="Pfam" id="PF00155"/>
    </source>
</evidence>
<evidence type="ECO:0000313" key="9">
    <source>
        <dbReference type="Proteomes" id="UP000242310"/>
    </source>
</evidence>
<dbReference type="EMBL" id="PYAV01000008">
    <property type="protein sequence ID" value="PSL44481.1"/>
    <property type="molecule type" value="Genomic_DNA"/>
</dbReference>
<dbReference type="GO" id="GO:0030170">
    <property type="term" value="F:pyridoxal phosphate binding"/>
    <property type="evidence" value="ECO:0007669"/>
    <property type="project" value="InterPro"/>
</dbReference>
<evidence type="ECO:0000256" key="1">
    <source>
        <dbReference type="ARBA" id="ARBA00001933"/>
    </source>
</evidence>
<comment type="caution">
    <text evidence="8">The sequence shown here is derived from an EMBL/GenBank/DDBJ whole genome shotgun (WGS) entry which is preliminary data.</text>
</comment>
<name>A0A2P8HE86_9BACI</name>
<dbReference type="InterPro" id="IPR015422">
    <property type="entry name" value="PyrdxlP-dep_Trfase_small"/>
</dbReference>
<dbReference type="InterPro" id="IPR015424">
    <property type="entry name" value="PyrdxlP-dep_Trfase"/>
</dbReference>
<keyword evidence="5" id="KW-0663">Pyridoxal phosphate</keyword>
<dbReference type="InterPro" id="IPR004838">
    <property type="entry name" value="NHTrfase_class1_PyrdxlP-BS"/>
</dbReference>
<dbReference type="PANTHER" id="PTHR46383">
    <property type="entry name" value="ASPARTATE AMINOTRANSFERASE"/>
    <property type="match status" value="1"/>
</dbReference>
<keyword evidence="4 6" id="KW-0808">Transferase</keyword>
<dbReference type="InterPro" id="IPR015421">
    <property type="entry name" value="PyrdxlP-dep_Trfase_major"/>
</dbReference>
<dbReference type="NCBIfam" id="NF005816">
    <property type="entry name" value="PRK07682.1"/>
    <property type="match status" value="1"/>
</dbReference>
<gene>
    <name evidence="8" type="ORF">B0H94_10892</name>
</gene>
<sequence length="389" mass="42459">MTVKQTSRLSKAVESIQPSGIRRFFDMASTMDDVVSLGVGEPDFSTPWNVCEASIASLERGHTSYTANAGLPELRREIANYMDDRFNAPYDSETEVLVTVGASEALDAATRAIVDPGDEVIIVEPTFVSYAPVVTLAGGVPVPLAVQKEDEFKLTPEALEAAITTRTKAVMICFPNNPTGAVMTESELQKIASVIERHDLLVLSDEIYAELTYDGEHTAFSNLSKMRERTVIISGFSKAFAMTGWRLGFVCGPEDIVGAMLKIHQYAMMCAPTPAQHGALEALRNGRETLERMIESYQQRRNFIVQSFRELGLDCHQPGGAFYAFPNVASSGLNGEAFAEKLLLEEQVAVVPGNVFGGGGEAHVRCSYATSLESIKVAIDRMDRLMQKI</sequence>
<dbReference type="GO" id="GO:0006520">
    <property type="term" value="P:amino acid metabolic process"/>
    <property type="evidence" value="ECO:0007669"/>
    <property type="project" value="InterPro"/>
</dbReference>
<evidence type="ECO:0000256" key="3">
    <source>
        <dbReference type="ARBA" id="ARBA00022576"/>
    </source>
</evidence>
<protein>
    <recommendedName>
        <fullName evidence="6">Aminotransferase</fullName>
        <ecNumber evidence="6">2.6.1.-</ecNumber>
    </recommendedName>
</protein>
<keyword evidence="9" id="KW-1185">Reference proteome</keyword>
<dbReference type="EC" id="2.6.1.-" evidence="6"/>
<evidence type="ECO:0000256" key="4">
    <source>
        <dbReference type="ARBA" id="ARBA00022679"/>
    </source>
</evidence>
<dbReference type="PROSITE" id="PS00105">
    <property type="entry name" value="AA_TRANSFER_CLASS_1"/>
    <property type="match status" value="1"/>
</dbReference>
<evidence type="ECO:0000313" key="8">
    <source>
        <dbReference type="EMBL" id="PSL44481.1"/>
    </source>
</evidence>
<evidence type="ECO:0000256" key="2">
    <source>
        <dbReference type="ARBA" id="ARBA00007441"/>
    </source>
</evidence>
<feature type="domain" description="Aminotransferase class I/classII large" evidence="7">
    <location>
        <begin position="33"/>
        <end position="381"/>
    </location>
</feature>
<evidence type="ECO:0000256" key="5">
    <source>
        <dbReference type="ARBA" id="ARBA00022898"/>
    </source>
</evidence>
<dbReference type="AlphaFoldDB" id="A0A2P8HE86"/>
<dbReference type="InterPro" id="IPR050596">
    <property type="entry name" value="AspAT/PAT-like"/>
</dbReference>